<keyword evidence="2 5" id="KW-0863">Zinc-finger</keyword>
<dbReference type="OrthoDB" id="5982876at2759"/>
<evidence type="ECO:0000259" key="6">
    <source>
        <dbReference type="PROSITE" id="PS50950"/>
    </source>
</evidence>
<comment type="caution">
    <text evidence="7">The sequence shown here is derived from an EMBL/GenBank/DDBJ whole genome shotgun (WGS) entry which is preliminary data.</text>
</comment>
<dbReference type="SUPFAM" id="SSF57716">
    <property type="entry name" value="Glucocorticoid receptor-like (DNA-binding domain)"/>
    <property type="match status" value="1"/>
</dbReference>
<evidence type="ECO:0000313" key="8">
    <source>
        <dbReference type="Proteomes" id="UP000230750"/>
    </source>
</evidence>
<keyword evidence="8" id="KW-1185">Reference proteome</keyword>
<keyword evidence="4 5" id="KW-0238">DNA-binding</keyword>
<dbReference type="Proteomes" id="UP000230750">
    <property type="component" value="Unassembled WGS sequence"/>
</dbReference>
<sequence length="363" mass="40953">MPKCQVYGCPNQPGACNSIDGKKRSFFMIPDGQKNPQLCSIWIRSLGPTKYHPDTFRSNKCRTVCEEHFTPDCFQEDKYAKLLGYIPNRKLLKPGAYPTLVGEKAYATRLKRLHAKERKRQELEAKQMATTCHAVCSMDSCQDDCSCCWTEVNELPVLLKETQVTGVIEDHNYCFPRKIEPEDAYRRIEVGLTEEQMRHQSLVSSHLQQMDMNEEVDSRPDASEVLTTMQPLTRGVAFPVQIGRSAIGSDSVVADEEKTIGLEPLADVSGSPERFPPPSHPGPTLETRYIMVDHGTTSYGDHFASTRKKEPDEEVIVKLEVFEFEPNSDETILEFKASVDLDELNAGGKQSYYHHACIMGQPN</sequence>
<dbReference type="SMART" id="SM00980">
    <property type="entry name" value="THAP"/>
    <property type="match status" value="1"/>
</dbReference>
<evidence type="ECO:0000256" key="5">
    <source>
        <dbReference type="PROSITE-ProRule" id="PRU00309"/>
    </source>
</evidence>
<evidence type="ECO:0000256" key="3">
    <source>
        <dbReference type="ARBA" id="ARBA00022833"/>
    </source>
</evidence>
<proteinExistence type="predicted"/>
<dbReference type="EMBL" id="MRZV01001391">
    <property type="protein sequence ID" value="PIK38192.1"/>
    <property type="molecule type" value="Genomic_DNA"/>
</dbReference>
<reference evidence="7 8" key="1">
    <citation type="journal article" date="2017" name="PLoS Biol.">
        <title>The sea cucumber genome provides insights into morphological evolution and visceral regeneration.</title>
        <authorList>
            <person name="Zhang X."/>
            <person name="Sun L."/>
            <person name="Yuan J."/>
            <person name="Sun Y."/>
            <person name="Gao Y."/>
            <person name="Zhang L."/>
            <person name="Li S."/>
            <person name="Dai H."/>
            <person name="Hamel J.F."/>
            <person name="Liu C."/>
            <person name="Yu Y."/>
            <person name="Liu S."/>
            <person name="Lin W."/>
            <person name="Guo K."/>
            <person name="Jin S."/>
            <person name="Xu P."/>
            <person name="Storey K.B."/>
            <person name="Huan P."/>
            <person name="Zhang T."/>
            <person name="Zhou Y."/>
            <person name="Zhang J."/>
            <person name="Lin C."/>
            <person name="Li X."/>
            <person name="Xing L."/>
            <person name="Huo D."/>
            <person name="Sun M."/>
            <person name="Wang L."/>
            <person name="Mercier A."/>
            <person name="Li F."/>
            <person name="Yang H."/>
            <person name="Xiang J."/>
        </authorList>
    </citation>
    <scope>NUCLEOTIDE SEQUENCE [LARGE SCALE GENOMIC DNA]</scope>
    <source>
        <strain evidence="7">Shaxun</strain>
        <tissue evidence="7">Muscle</tissue>
    </source>
</reference>
<dbReference type="Pfam" id="PF05485">
    <property type="entry name" value="THAP"/>
    <property type="match status" value="1"/>
</dbReference>
<dbReference type="GO" id="GO:0043565">
    <property type="term" value="F:sequence-specific DNA binding"/>
    <property type="evidence" value="ECO:0007669"/>
    <property type="project" value="InterPro"/>
</dbReference>
<evidence type="ECO:0000313" key="7">
    <source>
        <dbReference type="EMBL" id="PIK38192.1"/>
    </source>
</evidence>
<keyword evidence="1" id="KW-0479">Metal-binding</keyword>
<evidence type="ECO:0000256" key="1">
    <source>
        <dbReference type="ARBA" id="ARBA00022723"/>
    </source>
</evidence>
<dbReference type="GO" id="GO:0008270">
    <property type="term" value="F:zinc ion binding"/>
    <property type="evidence" value="ECO:0007669"/>
    <property type="project" value="UniProtKB-KW"/>
</dbReference>
<keyword evidence="3" id="KW-0862">Zinc</keyword>
<feature type="domain" description="THAP-type" evidence="6">
    <location>
        <begin position="1"/>
        <end position="101"/>
    </location>
</feature>
<dbReference type="PANTHER" id="PTHR46600:SF11">
    <property type="entry name" value="THAP DOMAIN-CONTAINING PROTEIN 10"/>
    <property type="match status" value="1"/>
</dbReference>
<protein>
    <recommendedName>
        <fullName evidence="6">THAP-type domain-containing protein</fullName>
    </recommendedName>
</protein>
<evidence type="ECO:0000256" key="4">
    <source>
        <dbReference type="ARBA" id="ARBA00023125"/>
    </source>
</evidence>
<dbReference type="AlphaFoldDB" id="A0A2G8JQZ4"/>
<dbReference type="SMART" id="SM00692">
    <property type="entry name" value="DM3"/>
    <property type="match status" value="1"/>
</dbReference>
<dbReference type="PANTHER" id="PTHR46600">
    <property type="entry name" value="THAP DOMAIN-CONTAINING"/>
    <property type="match status" value="1"/>
</dbReference>
<organism evidence="7 8">
    <name type="scientific">Stichopus japonicus</name>
    <name type="common">Sea cucumber</name>
    <dbReference type="NCBI Taxonomy" id="307972"/>
    <lineage>
        <taxon>Eukaryota</taxon>
        <taxon>Metazoa</taxon>
        <taxon>Echinodermata</taxon>
        <taxon>Eleutherozoa</taxon>
        <taxon>Echinozoa</taxon>
        <taxon>Holothuroidea</taxon>
        <taxon>Aspidochirotacea</taxon>
        <taxon>Aspidochirotida</taxon>
        <taxon>Stichopodidae</taxon>
        <taxon>Apostichopus</taxon>
    </lineage>
</organism>
<dbReference type="InterPro" id="IPR006612">
    <property type="entry name" value="THAP_Znf"/>
</dbReference>
<dbReference type="InterPro" id="IPR026516">
    <property type="entry name" value="THAP1/10"/>
</dbReference>
<dbReference type="PROSITE" id="PS50950">
    <property type="entry name" value="ZF_THAP"/>
    <property type="match status" value="1"/>
</dbReference>
<evidence type="ECO:0000256" key="2">
    <source>
        <dbReference type="ARBA" id="ARBA00022771"/>
    </source>
</evidence>
<gene>
    <name evidence="7" type="ORF">BSL78_24970</name>
</gene>
<accession>A0A2G8JQZ4</accession>
<name>A0A2G8JQZ4_STIJA</name>